<dbReference type="EMBL" id="QGUI01000717">
    <property type="protein sequence ID" value="PZM92176.1"/>
    <property type="molecule type" value="Genomic_DNA"/>
</dbReference>
<evidence type="ECO:0000313" key="2">
    <source>
        <dbReference type="EMBL" id="MFO7190870.1"/>
    </source>
</evidence>
<dbReference type="InterPro" id="IPR036390">
    <property type="entry name" value="WH_DNA-bd_sf"/>
</dbReference>
<sequence>MASNTDRRSPLALVLLSLLAEEPMHPYRMREMIKARGKDRIANVAARNSVYQTIDRLHRAGLITIRETEQDERRPERTVYELTDAGRDTLRRWTRAMLSDVAREFPEFPAALASLMVLSPDDVLAQLTARAEKLKAEIDERSAELAAVGDLPRLFTLDDEYTLTIKRAELRWVEGVVDALRSGELTWSEEWIREIAARMEGQEHRAG</sequence>
<dbReference type="EMBL" id="QGUI02000007">
    <property type="protein sequence ID" value="MFO7190870.1"/>
    <property type="molecule type" value="Genomic_DNA"/>
</dbReference>
<dbReference type="InterPro" id="IPR005149">
    <property type="entry name" value="Tscrpt_reg_PadR_N"/>
</dbReference>
<gene>
    <name evidence="2" type="ORF">DIU77_001305</name>
    <name evidence="3" type="ORF">DIU77_16125</name>
</gene>
<reference evidence="2" key="4">
    <citation type="submission" date="2023-08" db="EMBL/GenBank/DDBJ databases">
        <authorList>
            <person name="Guima S.E.S."/>
            <person name="Martins L.F."/>
            <person name="Silva A.M."/>
            <person name="Setubal J.C."/>
        </authorList>
    </citation>
    <scope>NUCLEOTIDE SEQUENCE</scope>
    <source>
        <strain evidence="2">ZC4RG45</strain>
    </source>
</reference>
<dbReference type="Gene3D" id="1.10.10.10">
    <property type="entry name" value="Winged helix-like DNA-binding domain superfamily/Winged helix DNA-binding domain"/>
    <property type="match status" value="1"/>
</dbReference>
<dbReference type="PANTHER" id="PTHR43252">
    <property type="entry name" value="TRANSCRIPTIONAL REGULATOR YQJI"/>
    <property type="match status" value="1"/>
</dbReference>
<dbReference type="InterPro" id="IPR036388">
    <property type="entry name" value="WH-like_DNA-bd_sf"/>
</dbReference>
<name>A0A2W4L956_9PSEU</name>
<dbReference type="Proteomes" id="UP000249324">
    <property type="component" value="Unassembled WGS sequence"/>
</dbReference>
<dbReference type="AlphaFoldDB" id="A0A2W4L956"/>
<reference evidence="2 4" key="3">
    <citation type="journal article" date="2021" name="BMC Genomics">
        <title>Genome-resolved metagenome and metatranscriptome analyses of thermophilic composting reveal key bacterial players and their metabolic interactions.</title>
        <authorList>
            <person name="Braga L.P.P."/>
            <person name="Pereira R.V."/>
            <person name="Martins L.F."/>
            <person name="Moura L.M.S."/>
            <person name="Sanchez F.B."/>
            <person name="Patane J.S.L."/>
            <person name="da Silva A.M."/>
            <person name="Setubal J.C."/>
        </authorList>
    </citation>
    <scope>NUCLEOTIDE SEQUENCE [LARGE SCALE GENOMIC DNA]</scope>
    <source>
        <strain evidence="2">ZC4RG45</strain>
    </source>
</reference>
<dbReference type="SUPFAM" id="SSF46785">
    <property type="entry name" value="Winged helix' DNA-binding domain"/>
    <property type="match status" value="1"/>
</dbReference>
<reference evidence="3" key="2">
    <citation type="submission" date="2018-05" db="EMBL/GenBank/DDBJ databases">
        <authorList>
            <person name="Lanie J.A."/>
            <person name="Ng W.-L."/>
            <person name="Kazmierczak K.M."/>
            <person name="Andrzejewski T.M."/>
            <person name="Davidsen T.M."/>
            <person name="Wayne K.J."/>
            <person name="Tettelin H."/>
            <person name="Glass J.I."/>
            <person name="Rusch D."/>
            <person name="Podicherti R."/>
            <person name="Tsui H.-C.T."/>
            <person name="Winkler M.E."/>
        </authorList>
    </citation>
    <scope>NUCLEOTIDE SEQUENCE</scope>
    <source>
        <strain evidence="3">ZC4RG45</strain>
    </source>
</reference>
<evidence type="ECO:0000259" key="1">
    <source>
        <dbReference type="Pfam" id="PF03551"/>
    </source>
</evidence>
<evidence type="ECO:0000313" key="4">
    <source>
        <dbReference type="Proteomes" id="UP000249324"/>
    </source>
</evidence>
<dbReference type="Pfam" id="PF03551">
    <property type="entry name" value="PadR"/>
    <property type="match status" value="1"/>
</dbReference>
<organism evidence="3">
    <name type="scientific">Thermocrispum agreste</name>
    <dbReference type="NCBI Taxonomy" id="37925"/>
    <lineage>
        <taxon>Bacteria</taxon>
        <taxon>Bacillati</taxon>
        <taxon>Actinomycetota</taxon>
        <taxon>Actinomycetes</taxon>
        <taxon>Pseudonocardiales</taxon>
        <taxon>Pseudonocardiaceae</taxon>
        <taxon>Thermocrispum</taxon>
    </lineage>
</organism>
<evidence type="ECO:0000313" key="3">
    <source>
        <dbReference type="EMBL" id="PZM92176.1"/>
    </source>
</evidence>
<dbReference type="PANTHER" id="PTHR43252:SF2">
    <property type="entry name" value="TRANSCRIPTION REGULATOR, PADR-LIKE FAMILY"/>
    <property type="match status" value="1"/>
</dbReference>
<protein>
    <submittedName>
        <fullName evidence="2">Helix-turn-helix transcriptional regulator</fullName>
    </submittedName>
    <submittedName>
        <fullName evidence="3">PadR family transcriptional regulator</fullName>
    </submittedName>
</protein>
<proteinExistence type="predicted"/>
<accession>A0A2W4L956</accession>
<comment type="caution">
    <text evidence="3">The sequence shown here is derived from an EMBL/GenBank/DDBJ whole genome shotgun (WGS) entry which is preliminary data.</text>
</comment>
<feature type="domain" description="Transcription regulator PadR N-terminal" evidence="1">
    <location>
        <begin position="15"/>
        <end position="91"/>
    </location>
</feature>
<reference evidence="2" key="1">
    <citation type="submission" date="2018-05" db="EMBL/GenBank/DDBJ databases">
        <authorList>
            <person name="Moura L."/>
            <person name="Setubal J.C."/>
        </authorList>
    </citation>
    <scope>NUCLEOTIDE SEQUENCE</scope>
    <source>
        <strain evidence="2">ZC4RG45</strain>
    </source>
</reference>